<accession>A0A0F9RRB5</accession>
<comment type="caution">
    <text evidence="1">The sequence shown here is derived from an EMBL/GenBank/DDBJ whole genome shotgun (WGS) entry which is preliminary data.</text>
</comment>
<gene>
    <name evidence="1" type="ORF">LCGC14_0863720</name>
</gene>
<reference evidence="1" key="1">
    <citation type="journal article" date="2015" name="Nature">
        <title>Complex archaea that bridge the gap between prokaryotes and eukaryotes.</title>
        <authorList>
            <person name="Spang A."/>
            <person name="Saw J.H."/>
            <person name="Jorgensen S.L."/>
            <person name="Zaremba-Niedzwiedzka K."/>
            <person name="Martijn J."/>
            <person name="Lind A.E."/>
            <person name="van Eijk R."/>
            <person name="Schleper C."/>
            <person name="Guy L."/>
            <person name="Ettema T.J."/>
        </authorList>
    </citation>
    <scope>NUCLEOTIDE SEQUENCE</scope>
</reference>
<dbReference type="AlphaFoldDB" id="A0A0F9RRB5"/>
<protein>
    <submittedName>
        <fullName evidence="1">Uncharacterized protein</fullName>
    </submittedName>
</protein>
<feature type="non-terminal residue" evidence="1">
    <location>
        <position position="1"/>
    </location>
</feature>
<sequence>ALSINSSADGRLDLTADVSIYCNADVYLTDDLFFANDNEIKFRNAANSAYHSIMSYDPSDILEIGQGIASGKLKINVDGGLKTVSIDNSDLGSGVKQYLYVS</sequence>
<evidence type="ECO:0000313" key="1">
    <source>
        <dbReference type="EMBL" id="KKN27536.1"/>
    </source>
</evidence>
<proteinExistence type="predicted"/>
<name>A0A0F9RRB5_9ZZZZ</name>
<dbReference type="EMBL" id="LAZR01002629">
    <property type="protein sequence ID" value="KKN27536.1"/>
    <property type="molecule type" value="Genomic_DNA"/>
</dbReference>
<organism evidence="1">
    <name type="scientific">marine sediment metagenome</name>
    <dbReference type="NCBI Taxonomy" id="412755"/>
    <lineage>
        <taxon>unclassified sequences</taxon>
        <taxon>metagenomes</taxon>
        <taxon>ecological metagenomes</taxon>
    </lineage>
</organism>